<evidence type="ECO:0000313" key="2">
    <source>
        <dbReference type="Proteomes" id="UP000092932"/>
    </source>
</evidence>
<evidence type="ECO:0000313" key="1">
    <source>
        <dbReference type="EMBL" id="ANY20200.1"/>
    </source>
</evidence>
<name>A0A1B2ADG3_9SPHN</name>
<dbReference type="EMBL" id="CP016591">
    <property type="protein sequence ID" value="ANY20200.1"/>
    <property type="molecule type" value="Genomic_DNA"/>
</dbReference>
<dbReference type="KEGG" id="ado:A6F68_01687"/>
<dbReference type="AlphaFoldDB" id="A0A1B2ADG3"/>
<dbReference type="RefSeq" id="WP_157096691.1">
    <property type="nucleotide sequence ID" value="NZ_CP016591.1"/>
</dbReference>
<sequence>MSTNAPTDEELRLLAILQGVCVQYMGGSSLSYIDHGFMSAGEHAVSLLAKYGLLVPDRSGGTWTQKACALEALDDLEMSNIELIRESFAGASASKTLSEFPGVNRTRPDVEVGSLRLWITGLAKSRGTKRPSSWPELEPDRLDVEARLVAVDLDAKIGGQLFTLAELQTFRDSIDGLGKREGSVAKLSGVNGSLVAELGTMPSGLVEGSASIGNPNFGTNATARLRFKGDHQLQSIIQQIDVVLTKFQPEIAKDR</sequence>
<accession>A0A1B2ADG3</accession>
<organism evidence="1 2">
    <name type="scientific">Tsuneonella dongtanensis</name>
    <dbReference type="NCBI Taxonomy" id="692370"/>
    <lineage>
        <taxon>Bacteria</taxon>
        <taxon>Pseudomonadati</taxon>
        <taxon>Pseudomonadota</taxon>
        <taxon>Alphaproteobacteria</taxon>
        <taxon>Sphingomonadales</taxon>
        <taxon>Erythrobacteraceae</taxon>
        <taxon>Tsuneonella</taxon>
    </lineage>
</organism>
<keyword evidence="2" id="KW-1185">Reference proteome</keyword>
<dbReference type="Proteomes" id="UP000092932">
    <property type="component" value="Chromosome"/>
</dbReference>
<dbReference type="OrthoDB" id="8239053at2"/>
<gene>
    <name evidence="1" type="ORF">A6F68_01687</name>
</gene>
<protein>
    <submittedName>
        <fullName evidence="1">Uncharacterized protein</fullName>
    </submittedName>
</protein>
<proteinExistence type="predicted"/>
<reference evidence="1 2" key="1">
    <citation type="submission" date="2016-07" db="EMBL/GenBank/DDBJ databases">
        <title>Complete genome sequence of Altererythrobacter dongtanensis KCTC 22672, a type strain with esterase isolated from tidal flat.</title>
        <authorList>
            <person name="Cheng H."/>
            <person name="Wu Y.-H."/>
            <person name="Zhou P."/>
            <person name="Huo Y.-Y."/>
            <person name="Wang C.-S."/>
            <person name="Xu X.-W."/>
        </authorList>
    </citation>
    <scope>NUCLEOTIDE SEQUENCE [LARGE SCALE GENOMIC DNA]</scope>
    <source>
        <strain evidence="1 2">KCTC 22672</strain>
    </source>
</reference>